<dbReference type="InterPro" id="IPR001829">
    <property type="entry name" value="Pili_assmbl_chaperone_bac"/>
</dbReference>
<dbReference type="GO" id="GO:0030288">
    <property type="term" value="C:outer membrane-bounded periplasmic space"/>
    <property type="evidence" value="ECO:0007669"/>
    <property type="project" value="InterPro"/>
</dbReference>
<proteinExistence type="inferred from homology"/>
<comment type="subcellular location">
    <subcellularLocation>
        <location evidence="1">Periplasm</location>
    </subcellularLocation>
</comment>
<feature type="domain" description="Pili assembly chaperone N-terminal" evidence="7">
    <location>
        <begin position="66"/>
        <end position="195"/>
    </location>
</feature>
<evidence type="ECO:0000313" key="9">
    <source>
        <dbReference type="EMBL" id="SDZ88805.1"/>
    </source>
</evidence>
<dbReference type="Proteomes" id="UP000187280">
    <property type="component" value="Unassembled WGS sequence"/>
</dbReference>
<gene>
    <name evidence="9" type="ORF">SAMN02982996_00572</name>
</gene>
<comment type="similarity">
    <text evidence="2">Belongs to the periplasmic pilus chaperone family.</text>
</comment>
<dbReference type="AlphaFoldDB" id="A0A1H3WNS8"/>
<dbReference type="Pfam" id="PF02753">
    <property type="entry name" value="PapD_C"/>
    <property type="match status" value="1"/>
</dbReference>
<keyword evidence="6" id="KW-0393">Immunoglobulin domain</keyword>
<evidence type="ECO:0000256" key="6">
    <source>
        <dbReference type="ARBA" id="ARBA00023319"/>
    </source>
</evidence>
<evidence type="ECO:0000259" key="7">
    <source>
        <dbReference type="Pfam" id="PF00345"/>
    </source>
</evidence>
<dbReference type="InterPro" id="IPR013783">
    <property type="entry name" value="Ig-like_fold"/>
</dbReference>
<feature type="domain" description="Pili assembly chaperone C-terminal" evidence="8">
    <location>
        <begin position="217"/>
        <end position="273"/>
    </location>
</feature>
<dbReference type="SUPFAM" id="SSF49354">
    <property type="entry name" value="PapD-like"/>
    <property type="match status" value="1"/>
</dbReference>
<evidence type="ECO:0000256" key="1">
    <source>
        <dbReference type="ARBA" id="ARBA00004418"/>
    </source>
</evidence>
<dbReference type="GO" id="GO:0071555">
    <property type="term" value="P:cell wall organization"/>
    <property type="evidence" value="ECO:0007669"/>
    <property type="project" value="InterPro"/>
</dbReference>
<dbReference type="InterPro" id="IPR016147">
    <property type="entry name" value="Pili_assmbl_chaperone_N"/>
</dbReference>
<dbReference type="PANTHER" id="PTHR30251:SF9">
    <property type="entry name" value="CHAPERONE PROTEIN CAF1M"/>
    <property type="match status" value="1"/>
</dbReference>
<keyword evidence="3" id="KW-0732">Signal</keyword>
<dbReference type="InterPro" id="IPR008962">
    <property type="entry name" value="PapD-like_sf"/>
</dbReference>
<organism evidence="9 10">
    <name type="scientific">Lonsdalea quercina</name>
    <dbReference type="NCBI Taxonomy" id="71657"/>
    <lineage>
        <taxon>Bacteria</taxon>
        <taxon>Pseudomonadati</taxon>
        <taxon>Pseudomonadota</taxon>
        <taxon>Gammaproteobacteria</taxon>
        <taxon>Enterobacterales</taxon>
        <taxon>Pectobacteriaceae</taxon>
        <taxon>Lonsdalea</taxon>
    </lineage>
</organism>
<evidence type="ECO:0000256" key="2">
    <source>
        <dbReference type="ARBA" id="ARBA00007399"/>
    </source>
</evidence>
<dbReference type="Gene3D" id="2.60.40.10">
    <property type="entry name" value="Immunoglobulins"/>
    <property type="match status" value="2"/>
</dbReference>
<dbReference type="PRINTS" id="PR00969">
    <property type="entry name" value="CHAPERONPILI"/>
</dbReference>
<dbReference type="PANTHER" id="PTHR30251">
    <property type="entry name" value="PILUS ASSEMBLY CHAPERONE"/>
    <property type="match status" value="1"/>
</dbReference>
<dbReference type="RefSeq" id="WP_081825696.1">
    <property type="nucleotide sequence ID" value="NZ_FNQS01000001.1"/>
</dbReference>
<keyword evidence="5" id="KW-0143">Chaperone</keyword>
<dbReference type="Pfam" id="PF00345">
    <property type="entry name" value="PapD_N"/>
    <property type="match status" value="1"/>
</dbReference>
<dbReference type="InterPro" id="IPR050643">
    <property type="entry name" value="Periplasmic_pilus_chap"/>
</dbReference>
<protein>
    <submittedName>
        <fullName evidence="9">P pilus assembly protein, chaperone PapD</fullName>
    </submittedName>
</protein>
<evidence type="ECO:0000313" key="10">
    <source>
        <dbReference type="Proteomes" id="UP000187280"/>
    </source>
</evidence>
<evidence type="ECO:0000256" key="5">
    <source>
        <dbReference type="ARBA" id="ARBA00023186"/>
    </source>
</evidence>
<evidence type="ECO:0000256" key="3">
    <source>
        <dbReference type="ARBA" id="ARBA00022729"/>
    </source>
</evidence>
<dbReference type="InterPro" id="IPR036316">
    <property type="entry name" value="Pili_assmbl_chap_C_dom_sf"/>
</dbReference>
<sequence length="281" mass="30712">MSLFSIKQTHLIKQKNNENDKSVYLSKNILGGVLISTTLLAFSPSSSAEGAKERQTIAATTKVFEIKLGANRLIYRPNSAGAEISVTNPQDYPILIQGKVYNEDKKTAAPFIVTPPLSRLEAKQQSRLRIIRTGGSIDNDKETLQWFCVGGIPPKGTDVWAQDKNGKSLAPSSIRLQVEVSAHLCIKMMTRPSDVKGSPMDGADALQWHQQGHQLSVTNPSPFYINLSSVYVGGKAVQNIEYVAPRASRTFHLPEGAGGQVSWKIITDEGGESHLFQAPLR</sequence>
<keyword evidence="4" id="KW-0574">Periplasm</keyword>
<evidence type="ECO:0000259" key="8">
    <source>
        <dbReference type="Pfam" id="PF02753"/>
    </source>
</evidence>
<dbReference type="GeneID" id="97763506"/>
<dbReference type="SUPFAM" id="SSF49584">
    <property type="entry name" value="Periplasmic chaperone C-domain"/>
    <property type="match status" value="1"/>
</dbReference>
<keyword evidence="10" id="KW-1185">Reference proteome</keyword>
<accession>A0A1H3WNS8</accession>
<dbReference type="InterPro" id="IPR016148">
    <property type="entry name" value="Pili_assmbl_chaperone_C"/>
</dbReference>
<reference evidence="9 10" key="1">
    <citation type="submission" date="2016-10" db="EMBL/GenBank/DDBJ databases">
        <authorList>
            <person name="de Groot N.N."/>
        </authorList>
    </citation>
    <scope>NUCLEOTIDE SEQUENCE [LARGE SCALE GENOMIC DNA]</scope>
    <source>
        <strain evidence="9 10">ATCC 29281</strain>
    </source>
</reference>
<dbReference type="EMBL" id="FNQS01000001">
    <property type="protein sequence ID" value="SDZ88805.1"/>
    <property type="molecule type" value="Genomic_DNA"/>
</dbReference>
<name>A0A1H3WNS8_9GAMM</name>
<evidence type="ECO:0000256" key="4">
    <source>
        <dbReference type="ARBA" id="ARBA00022764"/>
    </source>
</evidence>
<dbReference type="STRING" id="71657.SAMN02982996_00572"/>